<dbReference type="AlphaFoldDB" id="A0A1A7YRY8"/>
<feature type="non-terminal residue" evidence="1">
    <location>
        <position position="1"/>
    </location>
</feature>
<dbReference type="EMBL" id="HADX01010751">
    <property type="protein sequence ID" value="SBP32983.1"/>
    <property type="molecule type" value="Transcribed_RNA"/>
</dbReference>
<gene>
    <name evidence="1" type="primary">LOC100572914</name>
</gene>
<reference evidence="1" key="2">
    <citation type="submission" date="2016-06" db="EMBL/GenBank/DDBJ databases">
        <title>The genome of a short-lived fish provides insights into sex chromosome evolution and the genetic control of aging.</title>
        <authorList>
            <person name="Reichwald K."/>
            <person name="Felder M."/>
            <person name="Petzold A."/>
            <person name="Koch P."/>
            <person name="Groth M."/>
            <person name="Platzer M."/>
        </authorList>
    </citation>
    <scope>NUCLEOTIDE SEQUENCE</scope>
    <source>
        <tissue evidence="1">Brain</tissue>
    </source>
</reference>
<organism evidence="1">
    <name type="scientific">Iconisemion striatum</name>
    <dbReference type="NCBI Taxonomy" id="60296"/>
    <lineage>
        <taxon>Eukaryota</taxon>
        <taxon>Metazoa</taxon>
        <taxon>Chordata</taxon>
        <taxon>Craniata</taxon>
        <taxon>Vertebrata</taxon>
        <taxon>Euteleostomi</taxon>
        <taxon>Actinopterygii</taxon>
        <taxon>Neopterygii</taxon>
        <taxon>Teleostei</taxon>
        <taxon>Neoteleostei</taxon>
        <taxon>Acanthomorphata</taxon>
        <taxon>Ovalentaria</taxon>
        <taxon>Atherinomorphae</taxon>
        <taxon>Cyprinodontiformes</taxon>
        <taxon>Nothobranchiidae</taxon>
        <taxon>Iconisemion</taxon>
    </lineage>
</organism>
<evidence type="ECO:0000313" key="1">
    <source>
        <dbReference type="EMBL" id="SBP32983.1"/>
    </source>
</evidence>
<sequence>ASLENVRCGGNTRRTMLAVANSAVWSGYCIYGKQQKAKLCKLIKRAVKTSLPECTEKDLEVQLMEVLKHAPQKERLRHNKEPHKWRPMFLTKSIHPSSHREMCNIWEHSGHVGTHQRVIETINQQNYHACFWIWESEMQHTPFFLLSSYESKCYALFFKIETMERLILTSLRSVVSPEIDPLQFA</sequence>
<accession>A0A1A7YRY8</accession>
<name>A0A1A7YRY8_9TELE</name>
<protein>
    <submittedName>
        <fullName evidence="1">Uncharacterized protein</fullName>
    </submittedName>
</protein>
<proteinExistence type="predicted"/>
<reference evidence="1" key="1">
    <citation type="submission" date="2016-05" db="EMBL/GenBank/DDBJ databases">
        <authorList>
            <person name="Lavstsen T."/>
            <person name="Jespersen J.S."/>
        </authorList>
    </citation>
    <scope>NUCLEOTIDE SEQUENCE</scope>
    <source>
        <tissue evidence="1">Brain</tissue>
    </source>
</reference>
<feature type="non-terminal residue" evidence="1">
    <location>
        <position position="185"/>
    </location>
</feature>